<dbReference type="GO" id="GO:0007165">
    <property type="term" value="P:signal transduction"/>
    <property type="evidence" value="ECO:0007669"/>
    <property type="project" value="UniProtKB-KW"/>
</dbReference>
<dbReference type="AlphaFoldDB" id="A0A4Y3PFF7"/>
<gene>
    <name evidence="11" type="ORF">BPA01_28400</name>
</gene>
<dbReference type="GO" id="GO:0006935">
    <property type="term" value="P:chemotaxis"/>
    <property type="evidence" value="ECO:0007669"/>
    <property type="project" value="InterPro"/>
</dbReference>
<dbReference type="SMART" id="SM00304">
    <property type="entry name" value="HAMP"/>
    <property type="match status" value="1"/>
</dbReference>
<evidence type="ECO:0000259" key="9">
    <source>
        <dbReference type="PROSITE" id="PS50111"/>
    </source>
</evidence>
<evidence type="ECO:0000313" key="11">
    <source>
        <dbReference type="EMBL" id="GEB33260.1"/>
    </source>
</evidence>
<dbReference type="SMART" id="SM00283">
    <property type="entry name" value="MA"/>
    <property type="match status" value="1"/>
</dbReference>
<dbReference type="InterPro" id="IPR003660">
    <property type="entry name" value="HAMP_dom"/>
</dbReference>
<organism evidence="11 12">
    <name type="scientific">Brevibacillus parabrevis</name>
    <dbReference type="NCBI Taxonomy" id="54914"/>
    <lineage>
        <taxon>Bacteria</taxon>
        <taxon>Bacillati</taxon>
        <taxon>Bacillota</taxon>
        <taxon>Bacilli</taxon>
        <taxon>Bacillales</taxon>
        <taxon>Paenibacillaceae</taxon>
        <taxon>Brevibacillus</taxon>
    </lineage>
</organism>
<dbReference type="GO" id="GO:0005886">
    <property type="term" value="C:plasma membrane"/>
    <property type="evidence" value="ECO:0007669"/>
    <property type="project" value="UniProtKB-SubCell"/>
</dbReference>
<dbReference type="RefSeq" id="WP_122965572.1">
    <property type="nucleotide sequence ID" value="NZ_BJMH01000012.1"/>
</dbReference>
<evidence type="ECO:0000256" key="7">
    <source>
        <dbReference type="SAM" id="Coils"/>
    </source>
</evidence>
<dbReference type="Gene3D" id="1.10.8.500">
    <property type="entry name" value="HAMP domain in histidine kinase"/>
    <property type="match status" value="1"/>
</dbReference>
<accession>A0A4Y3PFF7</accession>
<name>A0A4Y3PFF7_BREPA</name>
<evidence type="ECO:0000256" key="8">
    <source>
        <dbReference type="SAM" id="Phobius"/>
    </source>
</evidence>
<keyword evidence="2" id="KW-1003">Cell membrane</keyword>
<feature type="domain" description="HAMP" evidence="10">
    <location>
        <begin position="212"/>
        <end position="265"/>
    </location>
</feature>
<evidence type="ECO:0000256" key="6">
    <source>
        <dbReference type="PROSITE-ProRule" id="PRU00284"/>
    </source>
</evidence>
<keyword evidence="12" id="KW-1185">Reference proteome</keyword>
<evidence type="ECO:0000256" key="5">
    <source>
        <dbReference type="ARBA" id="ARBA00029447"/>
    </source>
</evidence>
<dbReference type="CDD" id="cd06225">
    <property type="entry name" value="HAMP"/>
    <property type="match status" value="1"/>
</dbReference>
<dbReference type="Gene3D" id="1.10.287.950">
    <property type="entry name" value="Methyl-accepting chemotaxis protein"/>
    <property type="match status" value="1"/>
</dbReference>
<dbReference type="PANTHER" id="PTHR32089">
    <property type="entry name" value="METHYL-ACCEPTING CHEMOTAXIS PROTEIN MCPB"/>
    <property type="match status" value="1"/>
</dbReference>
<dbReference type="STRING" id="54914.AV540_18085"/>
<dbReference type="Pfam" id="PF00015">
    <property type="entry name" value="MCPsignal"/>
    <property type="match status" value="1"/>
</dbReference>
<feature type="coiled-coil region" evidence="7">
    <location>
        <begin position="460"/>
        <end position="487"/>
    </location>
</feature>
<evidence type="ECO:0000256" key="3">
    <source>
        <dbReference type="ARBA" id="ARBA00023136"/>
    </source>
</evidence>
<feature type="transmembrane region" description="Helical" evidence="8">
    <location>
        <begin position="191"/>
        <end position="211"/>
    </location>
</feature>
<dbReference type="InterPro" id="IPR004089">
    <property type="entry name" value="MCPsignal_dom"/>
</dbReference>
<dbReference type="PANTHER" id="PTHR32089:SF112">
    <property type="entry name" value="LYSOZYME-LIKE PROTEIN-RELATED"/>
    <property type="match status" value="1"/>
</dbReference>
<keyword evidence="3 8" id="KW-0472">Membrane</keyword>
<protein>
    <recommendedName>
        <fullName evidence="13">Methyl-accepting chemotaxis protein</fullName>
    </recommendedName>
</protein>
<comment type="subcellular location">
    <subcellularLocation>
        <location evidence="1">Cell membrane</location>
    </subcellularLocation>
</comment>
<keyword evidence="8" id="KW-0812">Transmembrane</keyword>
<evidence type="ECO:0008006" key="13">
    <source>
        <dbReference type="Google" id="ProtNLM"/>
    </source>
</evidence>
<dbReference type="EMBL" id="BJMH01000012">
    <property type="protein sequence ID" value="GEB33260.1"/>
    <property type="molecule type" value="Genomic_DNA"/>
</dbReference>
<reference evidence="11 12" key="1">
    <citation type="submission" date="2019-06" db="EMBL/GenBank/DDBJ databases">
        <title>Whole genome shotgun sequence of Brevibacillus parabrevis NBRC 12334.</title>
        <authorList>
            <person name="Hosoyama A."/>
            <person name="Uohara A."/>
            <person name="Ohji S."/>
            <person name="Ichikawa N."/>
        </authorList>
    </citation>
    <scope>NUCLEOTIDE SEQUENCE [LARGE SCALE GENOMIC DNA]</scope>
    <source>
        <strain evidence="11 12">NBRC 12334</strain>
    </source>
</reference>
<sequence>MKTHLIFGKLLAPFTHWHRRARLHTKLTVPLFCLLLLSFAAIGGTFYTQAKKIMIAQMEARLDSETDKTTEKISLLKFAFVTDEETYLKRLEFELLQQKNSLAQEGLDVQQYVVRSGAFQPIPNVTKQGAIPVPPEYAHQLEAERYGVIHIPIDGTIHTLAFTHSPEENFVYVIDVPQEQYLVHLHETTRLILFAIAGSLVLSVLLCLFIVRGITNPFQTLIQAIQKVSAGDLTQRSALEKEGPEIRAISHHFDYMVEQMHLIISEFQSMIQELNRGGIEIRQTADEAGERSSMLSIRLDTVNKGVEQTAASTEQASASFQRMRASIDMLFARIAGVIEAGGQMESVTHSGQSRIDELTVIFQRFFQTYKQLDTRMANMQEQSASIGHAVSLIENLAKQTKLLALNASIEAARAGEYGRGFAVVASEVAKLAHESEKAALEINRLMASVQTETLSISRETSQASTQLQESVQKLEEAEAAFLHLRQAVDRTTGELRAATEGLSDITQGMQDVDHTLVTFLAISQETKSSTEEMLDASKEQLSSVAKSRHLASELLALSTRLHEISERFRVA</sequence>
<feature type="transmembrane region" description="Helical" evidence="8">
    <location>
        <begin position="27"/>
        <end position="48"/>
    </location>
</feature>
<comment type="similarity">
    <text evidence="5">Belongs to the methyl-accepting chemotaxis (MCP) protein family.</text>
</comment>
<evidence type="ECO:0000256" key="1">
    <source>
        <dbReference type="ARBA" id="ARBA00004236"/>
    </source>
</evidence>
<keyword evidence="4 6" id="KW-0807">Transducer</keyword>
<proteinExistence type="inferred from homology"/>
<dbReference type="GO" id="GO:0004888">
    <property type="term" value="F:transmembrane signaling receptor activity"/>
    <property type="evidence" value="ECO:0007669"/>
    <property type="project" value="InterPro"/>
</dbReference>
<keyword evidence="8" id="KW-1133">Transmembrane helix</keyword>
<evidence type="ECO:0000256" key="2">
    <source>
        <dbReference type="ARBA" id="ARBA00022475"/>
    </source>
</evidence>
<dbReference type="Proteomes" id="UP000316882">
    <property type="component" value="Unassembled WGS sequence"/>
</dbReference>
<keyword evidence="7" id="KW-0175">Coiled coil</keyword>
<dbReference type="SUPFAM" id="SSF58104">
    <property type="entry name" value="Methyl-accepting chemotaxis protein (MCP) signaling domain"/>
    <property type="match status" value="1"/>
</dbReference>
<evidence type="ECO:0000313" key="12">
    <source>
        <dbReference type="Proteomes" id="UP000316882"/>
    </source>
</evidence>
<evidence type="ECO:0000259" key="10">
    <source>
        <dbReference type="PROSITE" id="PS50885"/>
    </source>
</evidence>
<evidence type="ECO:0000256" key="4">
    <source>
        <dbReference type="ARBA" id="ARBA00023224"/>
    </source>
</evidence>
<dbReference type="InterPro" id="IPR004090">
    <property type="entry name" value="Chemotax_Me-accpt_rcpt"/>
</dbReference>
<dbReference type="Pfam" id="PF00672">
    <property type="entry name" value="HAMP"/>
    <property type="match status" value="1"/>
</dbReference>
<feature type="domain" description="Methyl-accepting transducer" evidence="9">
    <location>
        <begin position="284"/>
        <end position="534"/>
    </location>
</feature>
<comment type="caution">
    <text evidence="11">The sequence shown here is derived from an EMBL/GenBank/DDBJ whole genome shotgun (WGS) entry which is preliminary data.</text>
</comment>
<dbReference type="PROSITE" id="PS50885">
    <property type="entry name" value="HAMP"/>
    <property type="match status" value="1"/>
</dbReference>
<dbReference type="PROSITE" id="PS50111">
    <property type="entry name" value="CHEMOTAXIS_TRANSDUC_2"/>
    <property type="match status" value="1"/>
</dbReference>
<dbReference type="PRINTS" id="PR00260">
    <property type="entry name" value="CHEMTRNSDUCR"/>
</dbReference>